<dbReference type="HOGENOM" id="CLU_012153_0_0_1"/>
<dbReference type="PANTHER" id="PTHR22893:SF91">
    <property type="entry name" value="NADPH DEHYDROGENASE 2-RELATED"/>
    <property type="match status" value="1"/>
</dbReference>
<dbReference type="OMA" id="LTRCMAG"/>
<dbReference type="InterPro" id="IPR013785">
    <property type="entry name" value="Aldolase_TIM"/>
</dbReference>
<sequence length="373" mass="41184">MPTSKLFDTIQIGDLTLAHRIVLAPLTRCRADAQSVIRADLAAEYYSQRGSAPGTLLITEGTFISPQAGGRPFSPGIWNAAQVDAWKKVADAVHARGSYIYMQLYAMERQADAAVLQEQGLQDAFAGPSPIPLKHQPEPVPRELTVAEIKEYVQAFATAADNAVHKAGFDGVEVHCANGYLLDQFLQDTANQRTDEYGGSIENRARFSLEVIKAVTDVVGERKTAVRISPWSTYGDMRMQDPRPTFEYFISRLRDEYPDIAFLHIIEPGIVGAGTAEPISEDESNDFIREIWQPRPIISAGEYRCKTAFEAADKYGYLIAFGRAFLANPDLPLRMKQSLPVNPPNRATFYTQGAEGYIDYPFATNLPGIISAA</sequence>
<protein>
    <submittedName>
        <fullName evidence="2">FMN-linked oxidoreductase</fullName>
    </submittedName>
</protein>
<evidence type="ECO:0000313" key="2">
    <source>
        <dbReference type="EMBL" id="EPQ51343.1"/>
    </source>
</evidence>
<dbReference type="GO" id="GO:0003959">
    <property type="term" value="F:NADPH dehydrogenase activity"/>
    <property type="evidence" value="ECO:0007669"/>
    <property type="project" value="TreeGrafter"/>
</dbReference>
<gene>
    <name evidence="2" type="ORF">GLOTRDRAFT_141101</name>
</gene>
<dbReference type="KEGG" id="gtr:GLOTRDRAFT_141101"/>
<dbReference type="EMBL" id="KB469311">
    <property type="protein sequence ID" value="EPQ51343.1"/>
    <property type="molecule type" value="Genomic_DNA"/>
</dbReference>
<organism evidence="2 3">
    <name type="scientific">Gloeophyllum trabeum (strain ATCC 11539 / FP-39264 / Madison 617)</name>
    <name type="common">Brown rot fungus</name>
    <dbReference type="NCBI Taxonomy" id="670483"/>
    <lineage>
        <taxon>Eukaryota</taxon>
        <taxon>Fungi</taxon>
        <taxon>Dikarya</taxon>
        <taxon>Basidiomycota</taxon>
        <taxon>Agaricomycotina</taxon>
        <taxon>Agaricomycetes</taxon>
        <taxon>Gloeophyllales</taxon>
        <taxon>Gloeophyllaceae</taxon>
        <taxon>Gloeophyllum</taxon>
    </lineage>
</organism>
<dbReference type="Proteomes" id="UP000030669">
    <property type="component" value="Unassembled WGS sequence"/>
</dbReference>
<feature type="domain" description="NADH:flavin oxidoreductase/NADH oxidase N-terminal" evidence="1">
    <location>
        <begin position="5"/>
        <end position="341"/>
    </location>
</feature>
<evidence type="ECO:0000259" key="1">
    <source>
        <dbReference type="Pfam" id="PF00724"/>
    </source>
</evidence>
<dbReference type="GO" id="GO:0010181">
    <property type="term" value="F:FMN binding"/>
    <property type="evidence" value="ECO:0007669"/>
    <property type="project" value="InterPro"/>
</dbReference>
<dbReference type="AlphaFoldDB" id="S7PV24"/>
<dbReference type="Pfam" id="PF00724">
    <property type="entry name" value="Oxidored_FMN"/>
    <property type="match status" value="1"/>
</dbReference>
<dbReference type="eggNOG" id="KOG0134">
    <property type="taxonomic scope" value="Eukaryota"/>
</dbReference>
<dbReference type="InterPro" id="IPR001155">
    <property type="entry name" value="OxRdtase_FMN_N"/>
</dbReference>
<dbReference type="GeneID" id="19304689"/>
<accession>S7PV24</accession>
<keyword evidence="3" id="KW-1185">Reference proteome</keyword>
<dbReference type="OrthoDB" id="276546at2759"/>
<dbReference type="PANTHER" id="PTHR22893">
    <property type="entry name" value="NADH OXIDOREDUCTASE-RELATED"/>
    <property type="match status" value="1"/>
</dbReference>
<proteinExistence type="predicted"/>
<evidence type="ECO:0000313" key="3">
    <source>
        <dbReference type="Proteomes" id="UP000030669"/>
    </source>
</evidence>
<reference evidence="2 3" key="1">
    <citation type="journal article" date="2012" name="Science">
        <title>The Paleozoic origin of enzymatic lignin decomposition reconstructed from 31 fungal genomes.</title>
        <authorList>
            <person name="Floudas D."/>
            <person name="Binder M."/>
            <person name="Riley R."/>
            <person name="Barry K."/>
            <person name="Blanchette R.A."/>
            <person name="Henrissat B."/>
            <person name="Martinez A.T."/>
            <person name="Otillar R."/>
            <person name="Spatafora J.W."/>
            <person name="Yadav J.S."/>
            <person name="Aerts A."/>
            <person name="Benoit I."/>
            <person name="Boyd A."/>
            <person name="Carlson A."/>
            <person name="Copeland A."/>
            <person name="Coutinho P.M."/>
            <person name="de Vries R.P."/>
            <person name="Ferreira P."/>
            <person name="Findley K."/>
            <person name="Foster B."/>
            <person name="Gaskell J."/>
            <person name="Glotzer D."/>
            <person name="Gorecki P."/>
            <person name="Heitman J."/>
            <person name="Hesse C."/>
            <person name="Hori C."/>
            <person name="Igarashi K."/>
            <person name="Jurgens J.A."/>
            <person name="Kallen N."/>
            <person name="Kersten P."/>
            <person name="Kohler A."/>
            <person name="Kuees U."/>
            <person name="Kumar T.K.A."/>
            <person name="Kuo A."/>
            <person name="LaButti K."/>
            <person name="Larrondo L.F."/>
            <person name="Lindquist E."/>
            <person name="Ling A."/>
            <person name="Lombard V."/>
            <person name="Lucas S."/>
            <person name="Lundell T."/>
            <person name="Martin R."/>
            <person name="McLaughlin D.J."/>
            <person name="Morgenstern I."/>
            <person name="Morin E."/>
            <person name="Murat C."/>
            <person name="Nagy L.G."/>
            <person name="Nolan M."/>
            <person name="Ohm R.A."/>
            <person name="Patyshakuliyeva A."/>
            <person name="Rokas A."/>
            <person name="Ruiz-Duenas F.J."/>
            <person name="Sabat G."/>
            <person name="Salamov A."/>
            <person name="Samejima M."/>
            <person name="Schmutz J."/>
            <person name="Slot J.C."/>
            <person name="St John F."/>
            <person name="Stenlid J."/>
            <person name="Sun H."/>
            <person name="Sun S."/>
            <person name="Syed K."/>
            <person name="Tsang A."/>
            <person name="Wiebenga A."/>
            <person name="Young D."/>
            <person name="Pisabarro A."/>
            <person name="Eastwood D.C."/>
            <person name="Martin F."/>
            <person name="Cullen D."/>
            <person name="Grigoriev I.V."/>
            <person name="Hibbett D.S."/>
        </authorList>
    </citation>
    <scope>NUCLEOTIDE SEQUENCE [LARGE SCALE GENOMIC DNA]</scope>
    <source>
        <strain evidence="2 3">ATCC 11539</strain>
    </source>
</reference>
<dbReference type="SUPFAM" id="SSF51395">
    <property type="entry name" value="FMN-linked oxidoreductases"/>
    <property type="match status" value="1"/>
</dbReference>
<dbReference type="Gene3D" id="3.20.20.70">
    <property type="entry name" value="Aldolase class I"/>
    <property type="match status" value="1"/>
</dbReference>
<dbReference type="CDD" id="cd02933">
    <property type="entry name" value="OYE_like_FMN"/>
    <property type="match status" value="1"/>
</dbReference>
<dbReference type="RefSeq" id="XP_007870311.1">
    <property type="nucleotide sequence ID" value="XM_007872120.1"/>
</dbReference>
<name>S7PV24_GLOTA</name>
<dbReference type="FunFam" id="3.20.20.70:FF:000138">
    <property type="entry name" value="NADPH dehydrogenase 1"/>
    <property type="match status" value="1"/>
</dbReference>
<dbReference type="InterPro" id="IPR045247">
    <property type="entry name" value="Oye-like"/>
</dbReference>